<keyword evidence="10" id="KW-1185">Reference proteome</keyword>
<dbReference type="InterPro" id="IPR050143">
    <property type="entry name" value="TRIM/RBCC"/>
</dbReference>
<keyword evidence="3" id="KW-0862">Zinc</keyword>
<evidence type="ECO:0000256" key="5">
    <source>
        <dbReference type="SAM" id="Coils"/>
    </source>
</evidence>
<keyword evidence="2 4" id="KW-0863">Zinc-finger</keyword>
<dbReference type="SMART" id="SM00184">
    <property type="entry name" value="RING"/>
    <property type="match status" value="1"/>
</dbReference>
<dbReference type="PROSITE" id="PS00518">
    <property type="entry name" value="ZF_RING_1"/>
    <property type="match status" value="1"/>
</dbReference>
<sequence>MAEEVLALRERLLFQSTCSVCLELFREPVLTACGHSFCQHCLVGSAACPQCRAPVPPGSVRPNRSLGDVAEAVRSLGEVAVWPRCPQHGKPLALFCEPCAVLLCAICRDGPEHRLHRLRPAEEAARELRETLQKNLLSLQEHKKYLKSSGDQKSDKLLTAVTWELQRVPETFKDLQQFMEEQKKILVAQLEQMSQELVSKSDEYKSRVLERQSLLDTVIAQIQEKRDQPAVKFLMDVGRILHSCKAAKAPIPEAVSSELQKSVESLTWKSQWIVGIMDKFKVSLRTEMDRGKREQVTLDQETANLDLILSDDRKTVRFSGKYNPPDIPKRFTGNLSVLGSQGFTSGRHYWEVEVQNKGSWALGVALESVPRKESLNLLRSEKVWALQLDWTGQYRAERVSPYPLVLREAPQRIRVHLDYEAGKVTFYNAKDMTQILQFEATFTEKVFPYFWVCSKGIHIRVCD</sequence>
<protein>
    <submittedName>
        <fullName evidence="9">E3 ubiquitin-protein ligase TRIM7-like</fullName>
    </submittedName>
</protein>
<dbReference type="InterPro" id="IPR001841">
    <property type="entry name" value="Znf_RING"/>
</dbReference>
<dbReference type="Pfam" id="PF13765">
    <property type="entry name" value="PRY"/>
    <property type="match status" value="1"/>
</dbReference>
<dbReference type="InterPro" id="IPR006574">
    <property type="entry name" value="PRY"/>
</dbReference>
<dbReference type="AlphaFoldDB" id="H0YPA0"/>
<dbReference type="InterPro" id="IPR000315">
    <property type="entry name" value="Znf_B-box"/>
</dbReference>
<dbReference type="InterPro" id="IPR027370">
    <property type="entry name" value="Znf-RING_euk"/>
</dbReference>
<evidence type="ECO:0000259" key="6">
    <source>
        <dbReference type="PROSITE" id="PS50089"/>
    </source>
</evidence>
<dbReference type="PROSITE" id="PS50188">
    <property type="entry name" value="B302_SPRY"/>
    <property type="match status" value="1"/>
</dbReference>
<evidence type="ECO:0000256" key="4">
    <source>
        <dbReference type="PROSITE-ProRule" id="PRU00024"/>
    </source>
</evidence>
<dbReference type="CDD" id="cd12888">
    <property type="entry name" value="SPRY_PRY_TRIM7_like"/>
    <property type="match status" value="1"/>
</dbReference>
<dbReference type="InterPro" id="IPR003879">
    <property type="entry name" value="Butyrophylin_SPRY"/>
</dbReference>
<dbReference type="SUPFAM" id="SSF49899">
    <property type="entry name" value="Concanavalin A-like lectins/glucanases"/>
    <property type="match status" value="1"/>
</dbReference>
<dbReference type="GeneTree" id="ENSGT01030000234669"/>
<evidence type="ECO:0000259" key="7">
    <source>
        <dbReference type="PROSITE" id="PS50119"/>
    </source>
</evidence>
<reference evidence="9" key="3">
    <citation type="submission" date="2025-09" db="UniProtKB">
        <authorList>
            <consortium name="Ensembl"/>
        </authorList>
    </citation>
    <scope>IDENTIFICATION</scope>
</reference>
<keyword evidence="1" id="KW-0479">Metal-binding</keyword>
<dbReference type="HOGENOM" id="CLU_1457718_0_0_1"/>
<dbReference type="InterPro" id="IPR001870">
    <property type="entry name" value="B30.2/SPRY"/>
</dbReference>
<dbReference type="Pfam" id="PF13445">
    <property type="entry name" value="zf-RING_UBOX"/>
    <property type="match status" value="1"/>
</dbReference>
<dbReference type="PROSITE" id="PS50119">
    <property type="entry name" value="ZF_BBOX"/>
    <property type="match status" value="1"/>
</dbReference>
<dbReference type="Pfam" id="PF00643">
    <property type="entry name" value="zf-B_box"/>
    <property type="match status" value="1"/>
</dbReference>
<evidence type="ECO:0000313" key="10">
    <source>
        <dbReference type="Proteomes" id="UP000007754"/>
    </source>
</evidence>
<evidence type="ECO:0000256" key="3">
    <source>
        <dbReference type="ARBA" id="ARBA00022833"/>
    </source>
</evidence>
<evidence type="ECO:0000313" key="9">
    <source>
        <dbReference type="Ensembl" id="ENSTGUP00000000097.2"/>
    </source>
</evidence>
<dbReference type="InterPro" id="IPR003877">
    <property type="entry name" value="SPRY_dom"/>
</dbReference>
<dbReference type="OrthoDB" id="6270329at2759"/>
<dbReference type="SUPFAM" id="SSF57845">
    <property type="entry name" value="B-box zinc-binding domain"/>
    <property type="match status" value="1"/>
</dbReference>
<keyword evidence="5" id="KW-0175">Coiled coil</keyword>
<dbReference type="KEGG" id="tgu:100218887"/>
<evidence type="ECO:0000256" key="2">
    <source>
        <dbReference type="ARBA" id="ARBA00022771"/>
    </source>
</evidence>
<dbReference type="SMART" id="SM00589">
    <property type="entry name" value="PRY"/>
    <property type="match status" value="1"/>
</dbReference>
<dbReference type="GO" id="GO:0008270">
    <property type="term" value="F:zinc ion binding"/>
    <property type="evidence" value="ECO:0007669"/>
    <property type="project" value="UniProtKB-KW"/>
</dbReference>
<dbReference type="InterPro" id="IPR013083">
    <property type="entry name" value="Znf_RING/FYVE/PHD"/>
</dbReference>
<dbReference type="InParanoid" id="H0YPA0"/>
<dbReference type="Gene3D" id="3.30.40.10">
    <property type="entry name" value="Zinc/RING finger domain, C3HC4 (zinc finger)"/>
    <property type="match status" value="1"/>
</dbReference>
<dbReference type="Proteomes" id="UP000007754">
    <property type="component" value="Chromosome 2"/>
</dbReference>
<feature type="coiled-coil region" evidence="5">
    <location>
        <begin position="176"/>
        <end position="207"/>
    </location>
</feature>
<dbReference type="SMART" id="SM00336">
    <property type="entry name" value="BBOX"/>
    <property type="match status" value="1"/>
</dbReference>
<proteinExistence type="predicted"/>
<dbReference type="Pfam" id="PF00622">
    <property type="entry name" value="SPRY"/>
    <property type="match status" value="1"/>
</dbReference>
<feature type="domain" description="RING-type" evidence="6">
    <location>
        <begin position="18"/>
        <end position="52"/>
    </location>
</feature>
<dbReference type="PANTHER" id="PTHR24103">
    <property type="entry name" value="E3 UBIQUITIN-PROTEIN LIGASE TRIM"/>
    <property type="match status" value="1"/>
</dbReference>
<gene>
    <name evidence="9" type="primary">LOC100218887</name>
</gene>
<feature type="domain" description="B box-type" evidence="7">
    <location>
        <begin position="85"/>
        <end position="121"/>
    </location>
</feature>
<name>H0YPA0_TAEGU</name>
<dbReference type="PRINTS" id="PR01407">
    <property type="entry name" value="BUTYPHLNCDUF"/>
</dbReference>
<dbReference type="PROSITE" id="PS50089">
    <property type="entry name" value="ZF_RING_2"/>
    <property type="match status" value="1"/>
</dbReference>
<evidence type="ECO:0000256" key="1">
    <source>
        <dbReference type="ARBA" id="ARBA00022723"/>
    </source>
</evidence>
<reference evidence="9" key="2">
    <citation type="submission" date="2025-08" db="UniProtKB">
        <authorList>
            <consortium name="Ensembl"/>
        </authorList>
    </citation>
    <scope>IDENTIFICATION</scope>
</reference>
<accession>H0YPA0</accession>
<dbReference type="InterPro" id="IPR017907">
    <property type="entry name" value="Znf_RING_CS"/>
</dbReference>
<dbReference type="STRING" id="59729.ENSTGUP00000000097"/>
<evidence type="ECO:0000259" key="8">
    <source>
        <dbReference type="PROSITE" id="PS50188"/>
    </source>
</evidence>
<reference evidence="9 10" key="1">
    <citation type="journal article" date="2010" name="Nature">
        <title>The genome of a songbird.</title>
        <authorList>
            <person name="Warren W.C."/>
            <person name="Clayton D.F."/>
            <person name="Ellegren H."/>
            <person name="Arnold A.P."/>
            <person name="Hillier L.W."/>
            <person name="Kunstner A."/>
            <person name="Searle S."/>
            <person name="White S."/>
            <person name="Vilella A.J."/>
            <person name="Fairley S."/>
            <person name="Heger A."/>
            <person name="Kong L."/>
            <person name="Ponting C.P."/>
            <person name="Jarvis E.D."/>
            <person name="Mello C.V."/>
            <person name="Minx P."/>
            <person name="Lovell P."/>
            <person name="Velho T.A."/>
            <person name="Ferris M."/>
            <person name="Balakrishnan C.N."/>
            <person name="Sinha S."/>
            <person name="Blatti C."/>
            <person name="London S.E."/>
            <person name="Li Y."/>
            <person name="Lin Y.C."/>
            <person name="George J."/>
            <person name="Sweedler J."/>
            <person name="Southey B."/>
            <person name="Gunaratne P."/>
            <person name="Watson M."/>
            <person name="Nam K."/>
            <person name="Backstrom N."/>
            <person name="Smeds L."/>
            <person name="Nabholz B."/>
            <person name="Itoh Y."/>
            <person name="Whitney O."/>
            <person name="Pfenning A.R."/>
            <person name="Howard J."/>
            <person name="Volker M."/>
            <person name="Skinner B.M."/>
            <person name="Griffin D.K."/>
            <person name="Ye L."/>
            <person name="McLaren W.M."/>
            <person name="Flicek P."/>
            <person name="Quesada V."/>
            <person name="Velasco G."/>
            <person name="Lopez-Otin C."/>
            <person name="Puente X.S."/>
            <person name="Olender T."/>
            <person name="Lancet D."/>
            <person name="Smit A.F."/>
            <person name="Hubley R."/>
            <person name="Konkel M.K."/>
            <person name="Walker J.A."/>
            <person name="Batzer M.A."/>
            <person name="Gu W."/>
            <person name="Pollock D.D."/>
            <person name="Chen L."/>
            <person name="Cheng Z."/>
            <person name="Eichler E.E."/>
            <person name="Stapley J."/>
            <person name="Slate J."/>
            <person name="Ekblom R."/>
            <person name="Birkhead T."/>
            <person name="Burke T."/>
            <person name="Burt D."/>
            <person name="Scharff C."/>
            <person name="Adam I."/>
            <person name="Richard H."/>
            <person name="Sultan M."/>
            <person name="Soldatov A."/>
            <person name="Lehrach H."/>
            <person name="Edwards S.V."/>
            <person name="Yang S.P."/>
            <person name="Li X."/>
            <person name="Graves T."/>
            <person name="Fulton L."/>
            <person name="Nelson J."/>
            <person name="Chinwalla A."/>
            <person name="Hou S."/>
            <person name="Mardis E.R."/>
            <person name="Wilson R.K."/>
        </authorList>
    </citation>
    <scope>NUCLEOTIDE SEQUENCE [LARGE SCALE GENOMIC DNA]</scope>
</reference>
<dbReference type="Gene3D" id="2.60.120.920">
    <property type="match status" value="1"/>
</dbReference>
<dbReference type="SUPFAM" id="SSF57850">
    <property type="entry name" value="RING/U-box"/>
    <property type="match status" value="1"/>
</dbReference>
<dbReference type="SMART" id="SM00449">
    <property type="entry name" value="SPRY"/>
    <property type="match status" value="1"/>
</dbReference>
<dbReference type="InterPro" id="IPR043136">
    <property type="entry name" value="B30.2/SPRY_sf"/>
</dbReference>
<dbReference type="Gene3D" id="3.30.160.60">
    <property type="entry name" value="Classic Zinc Finger"/>
    <property type="match status" value="1"/>
</dbReference>
<organism evidence="9 10">
    <name type="scientific">Taeniopygia guttata</name>
    <name type="common">Zebra finch</name>
    <name type="synonym">Poephila guttata</name>
    <dbReference type="NCBI Taxonomy" id="59729"/>
    <lineage>
        <taxon>Eukaryota</taxon>
        <taxon>Metazoa</taxon>
        <taxon>Chordata</taxon>
        <taxon>Craniata</taxon>
        <taxon>Vertebrata</taxon>
        <taxon>Euteleostomi</taxon>
        <taxon>Archelosauria</taxon>
        <taxon>Archosauria</taxon>
        <taxon>Dinosauria</taxon>
        <taxon>Saurischia</taxon>
        <taxon>Theropoda</taxon>
        <taxon>Coelurosauria</taxon>
        <taxon>Aves</taxon>
        <taxon>Neognathae</taxon>
        <taxon>Neoaves</taxon>
        <taxon>Telluraves</taxon>
        <taxon>Australaves</taxon>
        <taxon>Passeriformes</taxon>
        <taxon>Passeroidea</taxon>
        <taxon>Estrildidae</taxon>
        <taxon>Estrildinae</taxon>
        <taxon>Taeniopygia</taxon>
    </lineage>
</organism>
<feature type="domain" description="B30.2/SPRY" evidence="8">
    <location>
        <begin position="276"/>
        <end position="463"/>
    </location>
</feature>
<dbReference type="FunFam" id="2.60.120.920:FF:000004">
    <property type="entry name" value="Butyrophilin subfamily 1 member A1"/>
    <property type="match status" value="1"/>
</dbReference>
<dbReference type="OMA" id="MAMGKIW"/>
<dbReference type="InterPro" id="IPR013320">
    <property type="entry name" value="ConA-like_dom_sf"/>
</dbReference>
<dbReference type="Ensembl" id="ENSTGUT00000000097.2">
    <property type="protein sequence ID" value="ENSTGUP00000000097.2"/>
    <property type="gene ID" value="ENSTGUG00000000094.2"/>
</dbReference>